<accession>A0AAX4J7A5</accession>
<dbReference type="EMBL" id="PP034389">
    <property type="protein sequence ID" value="WRW34595.1"/>
    <property type="molecule type" value="Genomic_DNA"/>
</dbReference>
<feature type="transmembrane region" description="Helical" evidence="1">
    <location>
        <begin position="15"/>
        <end position="34"/>
    </location>
</feature>
<evidence type="ECO:0000313" key="3">
    <source>
        <dbReference type="Proteomes" id="UP001432173"/>
    </source>
</evidence>
<proteinExistence type="predicted"/>
<dbReference type="Proteomes" id="UP001432173">
    <property type="component" value="Segment"/>
</dbReference>
<name>A0AAX4J7A5_9CAUD</name>
<protein>
    <submittedName>
        <fullName evidence="2">Membrane protein</fullName>
    </submittedName>
</protein>
<organism evidence="2 3">
    <name type="scientific">Staphylococcus phage CF9</name>
    <dbReference type="NCBI Taxonomy" id="3113741"/>
    <lineage>
        <taxon>Viruses</taxon>
        <taxon>Duplodnaviria</taxon>
        <taxon>Heunggongvirae</taxon>
        <taxon>Uroviricota</taxon>
        <taxon>Caudoviricetes</taxon>
        <taxon>Sextaecvirus</taxon>
    </lineage>
</organism>
<reference evidence="2" key="1">
    <citation type="submission" date="2023-12" db="EMBL/GenBank/DDBJ databases">
        <title>Isolation and Characterisation of Novel Lytic Bacteriophages for therapeutic applications in Prosthetic Joint Infections.</title>
        <authorList>
            <person name="Burton N."/>
            <person name="Melo L.D.R."/>
            <person name="Pearce B."/>
            <person name="Tadesse M.D."/>
            <person name="Vryonis E."/>
            <person name="Sagona A."/>
        </authorList>
    </citation>
    <scope>NUCLEOTIDE SEQUENCE</scope>
</reference>
<evidence type="ECO:0000256" key="1">
    <source>
        <dbReference type="SAM" id="Phobius"/>
    </source>
</evidence>
<gene>
    <name evidence="2" type="ORF">CF9_0132</name>
</gene>
<keyword evidence="1" id="KW-0812">Transmembrane</keyword>
<keyword evidence="1" id="KW-0472">Membrane</keyword>
<evidence type="ECO:0000313" key="2">
    <source>
        <dbReference type="EMBL" id="WRW34595.1"/>
    </source>
</evidence>
<keyword evidence="1" id="KW-1133">Transmembrane helix</keyword>
<sequence length="41" mass="5016">MIVYSKQTNLTKTRTFVHSEWTIFAFLWGFYILLKKNQIFT</sequence>